<dbReference type="AlphaFoldDB" id="A0A1S3T9K0"/>
<evidence type="ECO:0000313" key="1">
    <source>
        <dbReference type="Proteomes" id="UP000087766"/>
    </source>
</evidence>
<accession>A0A1S3T9K0</accession>
<sequence>MVYGKACHLPVEMEHKALWALKFLNFDPHETHSKRISQLLELEKMRLHAYDSSRSYKEKVKFYHDKKLIKRVFNPGQQVLLFNSRVKLFPGKLKSKWSGPFVIKHVFPNGVVELENPNDDGQQKSWVVNGQRFNIIWEEKWSNYPR</sequence>
<dbReference type="Proteomes" id="UP000087766">
    <property type="component" value="Unplaced"/>
</dbReference>
<name>A0A1S3T9K0_VIGRR</name>
<keyword evidence="1" id="KW-1185">Reference proteome</keyword>
<dbReference type="OrthoDB" id="10621734at2759"/>
<dbReference type="GeneID" id="106753155"/>
<gene>
    <name evidence="2" type="primary">LOC106753155</name>
</gene>
<dbReference type="KEGG" id="vra:106753155"/>
<dbReference type="RefSeq" id="XP_014490441.1">
    <property type="nucleotide sequence ID" value="XM_014634955.1"/>
</dbReference>
<protein>
    <submittedName>
        <fullName evidence="2">Uncharacterized protein LOC106753155</fullName>
    </submittedName>
</protein>
<proteinExistence type="predicted"/>
<organism evidence="1 2">
    <name type="scientific">Vigna radiata var. radiata</name>
    <name type="common">Mung bean</name>
    <name type="synonym">Phaseolus aureus</name>
    <dbReference type="NCBI Taxonomy" id="3916"/>
    <lineage>
        <taxon>Eukaryota</taxon>
        <taxon>Viridiplantae</taxon>
        <taxon>Streptophyta</taxon>
        <taxon>Embryophyta</taxon>
        <taxon>Tracheophyta</taxon>
        <taxon>Spermatophyta</taxon>
        <taxon>Magnoliopsida</taxon>
        <taxon>eudicotyledons</taxon>
        <taxon>Gunneridae</taxon>
        <taxon>Pentapetalae</taxon>
        <taxon>rosids</taxon>
        <taxon>fabids</taxon>
        <taxon>Fabales</taxon>
        <taxon>Fabaceae</taxon>
        <taxon>Papilionoideae</taxon>
        <taxon>50 kb inversion clade</taxon>
        <taxon>NPAAA clade</taxon>
        <taxon>indigoferoid/millettioid clade</taxon>
        <taxon>Phaseoleae</taxon>
        <taxon>Vigna</taxon>
    </lineage>
</organism>
<reference evidence="2" key="1">
    <citation type="submission" date="2025-08" db="UniProtKB">
        <authorList>
            <consortium name="RefSeq"/>
        </authorList>
    </citation>
    <scope>IDENTIFICATION</scope>
    <source>
        <tissue evidence="2">Leaf</tissue>
    </source>
</reference>
<evidence type="ECO:0000313" key="2">
    <source>
        <dbReference type="RefSeq" id="XP_014490441.1"/>
    </source>
</evidence>